<accession>A0AA36MNY5</accession>
<gene>
    <name evidence="3" type="ORF">EVOR1521_LOCUS7254</name>
</gene>
<dbReference type="GO" id="GO:0005509">
    <property type="term" value="F:calcium ion binding"/>
    <property type="evidence" value="ECO:0007669"/>
    <property type="project" value="InterPro"/>
</dbReference>
<dbReference type="Gene3D" id="1.10.238.10">
    <property type="entry name" value="EF-hand"/>
    <property type="match status" value="1"/>
</dbReference>
<feature type="region of interest" description="Disordered" evidence="1">
    <location>
        <begin position="1"/>
        <end position="26"/>
    </location>
</feature>
<sequence>MSWLPFSGTHEDSTGRSGLSLTDDMPGGLEQLAARARSLRAELGRGPSAEETGSPEKAAALELIDACDPLHGALVSEPEDRKAAEGTGMLAELVQVVLDTVELAPDFAKSLADRQQLLLRFALPCITHGQVAWEVVIAQCCNARLDDVVHFGHASKHFVNTTAVVDQPLLQLLASHDALCSHRMSSQASSHLVVVATAEIPWELWQDAFGGRSRVRAPLLAAAGPHERPALVGSAQVILGKVPDGMPDDMPVGRLEPCGVHLKVWLEDLRLRGLPRGIHIVVKLGAQQEIVAHPEGLLERSELVAPIHVAAVAESCTWSFDAARKMQLFGPVPEKLFFQIWRGQELLGLAGLPVPVLSEGMIQDLCSGRRCVEAADAELTVTSTCAGDTLGILRVKLYAERASPRLGCARPKNQPEESHPESAPRDCCSRVELVAPLSEKEVAEWFGHMFQHHLSAALQIAPQRVNILGVEGSSLVFEIEPGHADEISPAAAVQEFARQLCCADSPLADGQLAQFLAAYKSRLIKQPSPPPFAEEPSSNQGRLPQDAGFSKPRRNCSAASPGVGPHPVQLPLEFDNVLSVVKQRLFEVVHASGVEASRAFAVLDRDGDGLATVADMVALLHHLGLPLTEEVVELAHLSPPDSGFLNGDFRRQYQAWLQQLPEPAIPPEGLLLPNEAGERCLLLPDFLLFSTLDTDGSGRVEPEIWRSFAMRCLGLGADAAVAAYSFCDQHHLGALTYRDFRRYVAFVDHLKVQQEAMPHTDAIRRDLRTLLELAELPDSDEPGRLILVSEALGSRGRSIDTEAGLAGLQELLADLRLPPHVAGLLLEWQEAISVAVRVAKGLSGPLPMTYRRLINILQASRALVLTHLDGLFGACMVAGIDLPSVLNFALRRSSQALSVEELAGSLVASGVDLKTVDPKDVLLALDPYDCKQISAPELLRAFERFQSKFGGMLSSIASRMGSRGLSKDQFIPVHSKCISFGHPVSCI</sequence>
<dbReference type="Proteomes" id="UP001178507">
    <property type="component" value="Unassembled WGS sequence"/>
</dbReference>
<name>A0AA36MNY5_9DINO</name>
<feature type="domain" description="EF-hand" evidence="2">
    <location>
        <begin position="591"/>
        <end position="626"/>
    </location>
</feature>
<evidence type="ECO:0000313" key="4">
    <source>
        <dbReference type="Proteomes" id="UP001178507"/>
    </source>
</evidence>
<keyword evidence="4" id="KW-1185">Reference proteome</keyword>
<dbReference type="AlphaFoldDB" id="A0AA36MNY5"/>
<protein>
    <recommendedName>
        <fullName evidence="2">EF-hand domain-containing protein</fullName>
    </recommendedName>
</protein>
<comment type="caution">
    <text evidence="3">The sequence shown here is derived from an EMBL/GenBank/DDBJ whole genome shotgun (WGS) entry which is preliminary data.</text>
</comment>
<evidence type="ECO:0000313" key="3">
    <source>
        <dbReference type="EMBL" id="CAJ1378856.1"/>
    </source>
</evidence>
<reference evidence="3" key="1">
    <citation type="submission" date="2023-08" db="EMBL/GenBank/DDBJ databases">
        <authorList>
            <person name="Chen Y."/>
            <person name="Shah S."/>
            <person name="Dougan E. K."/>
            <person name="Thang M."/>
            <person name="Chan C."/>
        </authorList>
    </citation>
    <scope>NUCLEOTIDE SEQUENCE</scope>
</reference>
<proteinExistence type="predicted"/>
<dbReference type="InterPro" id="IPR011992">
    <property type="entry name" value="EF-hand-dom_pair"/>
</dbReference>
<dbReference type="PROSITE" id="PS50222">
    <property type="entry name" value="EF_HAND_2"/>
    <property type="match status" value="1"/>
</dbReference>
<dbReference type="EMBL" id="CAUJNA010000573">
    <property type="protein sequence ID" value="CAJ1378856.1"/>
    <property type="molecule type" value="Genomic_DNA"/>
</dbReference>
<evidence type="ECO:0000256" key="1">
    <source>
        <dbReference type="SAM" id="MobiDB-lite"/>
    </source>
</evidence>
<dbReference type="SUPFAM" id="SSF47473">
    <property type="entry name" value="EF-hand"/>
    <property type="match status" value="1"/>
</dbReference>
<organism evidence="3 4">
    <name type="scientific">Effrenium voratum</name>
    <dbReference type="NCBI Taxonomy" id="2562239"/>
    <lineage>
        <taxon>Eukaryota</taxon>
        <taxon>Sar</taxon>
        <taxon>Alveolata</taxon>
        <taxon>Dinophyceae</taxon>
        <taxon>Suessiales</taxon>
        <taxon>Symbiodiniaceae</taxon>
        <taxon>Effrenium</taxon>
    </lineage>
</organism>
<evidence type="ECO:0000259" key="2">
    <source>
        <dbReference type="PROSITE" id="PS50222"/>
    </source>
</evidence>
<dbReference type="InterPro" id="IPR002048">
    <property type="entry name" value="EF_hand_dom"/>
</dbReference>
<feature type="region of interest" description="Disordered" evidence="1">
    <location>
        <begin position="527"/>
        <end position="562"/>
    </location>
</feature>